<dbReference type="InterPro" id="IPR020846">
    <property type="entry name" value="MFS_dom"/>
</dbReference>
<dbReference type="Proteomes" id="UP000001997">
    <property type="component" value="Unassembled WGS sequence"/>
</dbReference>
<dbReference type="GO" id="GO:0005886">
    <property type="term" value="C:plasma membrane"/>
    <property type="evidence" value="ECO:0007669"/>
    <property type="project" value="TreeGrafter"/>
</dbReference>
<dbReference type="OrthoDB" id="5215911at2759"/>
<evidence type="ECO:0000256" key="4">
    <source>
        <dbReference type="ARBA" id="ARBA00023136"/>
    </source>
</evidence>
<evidence type="ECO:0000313" key="9">
    <source>
        <dbReference type="Proteomes" id="UP000001997"/>
    </source>
</evidence>
<dbReference type="GeneID" id="5124034"/>
<feature type="transmembrane region" description="Helical" evidence="6">
    <location>
        <begin position="130"/>
        <end position="149"/>
    </location>
</feature>
<reference evidence="8 9" key="1">
    <citation type="journal article" date="2009" name="Nature">
        <title>Evolution of pathogenicity and sexual reproduction in eight Candida genomes.</title>
        <authorList>
            <person name="Butler G."/>
            <person name="Rasmussen M.D."/>
            <person name="Lin M.F."/>
            <person name="Santos M.A."/>
            <person name="Sakthikumar S."/>
            <person name="Munro C.A."/>
            <person name="Rheinbay E."/>
            <person name="Grabherr M."/>
            <person name="Forche A."/>
            <person name="Reedy J.L."/>
            <person name="Agrafioti I."/>
            <person name="Arnaud M.B."/>
            <person name="Bates S."/>
            <person name="Brown A.J."/>
            <person name="Brunke S."/>
            <person name="Costanzo M.C."/>
            <person name="Fitzpatrick D.A."/>
            <person name="de Groot P.W."/>
            <person name="Harris D."/>
            <person name="Hoyer L.L."/>
            <person name="Hube B."/>
            <person name="Klis F.M."/>
            <person name="Kodira C."/>
            <person name="Lennard N."/>
            <person name="Logue M.E."/>
            <person name="Martin R."/>
            <person name="Neiman A.M."/>
            <person name="Nikolaou E."/>
            <person name="Quail M.A."/>
            <person name="Quinn J."/>
            <person name="Santos M.C."/>
            <person name="Schmitzberger F.F."/>
            <person name="Sherlock G."/>
            <person name="Shah P."/>
            <person name="Silverstein K.A."/>
            <person name="Skrzypek M.S."/>
            <person name="Soll D."/>
            <person name="Staggs R."/>
            <person name="Stansfield I."/>
            <person name="Stumpf M.P."/>
            <person name="Sudbery P.E."/>
            <person name="Srikantha T."/>
            <person name="Zeng Q."/>
            <person name="Berman J."/>
            <person name="Berriman M."/>
            <person name="Heitman J."/>
            <person name="Gow N.A."/>
            <person name="Lorenz M.C."/>
            <person name="Birren B.W."/>
            <person name="Kellis M."/>
            <person name="Cuomo C.A."/>
        </authorList>
    </citation>
    <scope>NUCLEOTIDE SEQUENCE [LARGE SCALE GENOMIC DNA]</scope>
    <source>
        <strain evidence="9">ATCC 6260 / CBS 566 / DSM 6381 / JCM 1539 / NBRC 10279 / NRRL Y-324</strain>
    </source>
</reference>
<evidence type="ECO:0000256" key="6">
    <source>
        <dbReference type="SAM" id="Phobius"/>
    </source>
</evidence>
<dbReference type="InterPro" id="IPR036259">
    <property type="entry name" value="MFS_trans_sf"/>
</dbReference>
<dbReference type="OMA" id="IWTVMIT"/>
<evidence type="ECO:0000313" key="8">
    <source>
        <dbReference type="EMBL" id="EDK41474.2"/>
    </source>
</evidence>
<dbReference type="GO" id="GO:0022857">
    <property type="term" value="F:transmembrane transporter activity"/>
    <property type="evidence" value="ECO:0007669"/>
    <property type="project" value="InterPro"/>
</dbReference>
<protein>
    <recommendedName>
        <fullName evidence="7">Major facilitator superfamily (MFS) profile domain-containing protein</fullName>
    </recommendedName>
</protein>
<organism evidence="8 9">
    <name type="scientific">Meyerozyma guilliermondii (strain ATCC 6260 / CBS 566 / DSM 6381 / JCM 1539 / NBRC 10279 / NRRL Y-324)</name>
    <name type="common">Yeast</name>
    <name type="synonym">Candida guilliermondii</name>
    <dbReference type="NCBI Taxonomy" id="294746"/>
    <lineage>
        <taxon>Eukaryota</taxon>
        <taxon>Fungi</taxon>
        <taxon>Dikarya</taxon>
        <taxon>Ascomycota</taxon>
        <taxon>Saccharomycotina</taxon>
        <taxon>Pichiomycetes</taxon>
        <taxon>Debaryomycetaceae</taxon>
        <taxon>Meyerozyma</taxon>
    </lineage>
</organism>
<dbReference type="KEGG" id="pgu:PGUG_05572"/>
<keyword evidence="3 6" id="KW-1133">Transmembrane helix</keyword>
<dbReference type="VEuPathDB" id="FungiDB:PGUG_05572"/>
<dbReference type="InterPro" id="IPR011701">
    <property type="entry name" value="MFS"/>
</dbReference>
<comment type="subcellular location">
    <subcellularLocation>
        <location evidence="1">Membrane</location>
        <topology evidence="1">Multi-pass membrane protein</topology>
    </subcellularLocation>
</comment>
<dbReference type="Gene3D" id="1.20.1250.20">
    <property type="entry name" value="MFS general substrate transporter like domains"/>
    <property type="match status" value="1"/>
</dbReference>
<dbReference type="HOGENOM" id="CLU_008455_13_7_1"/>
<sequence length="489" mass="54840">MKDVKSIGDKENEDTSYLHRKSSSLSEEERQYLLNRHGTLNLEPMPHANDNDPLNWPLRVKIIQLGMIAFHAFSTTFMAAGLIPSFATLSEEFSTTITACSYLTSAQIIVMGLFPLLWIPLMDKYGRRQILLLSTLISTAFNIGCVFSHTYRNLMICRIFQAIAISPAIAVGGSVVKDLTFSHQRGWWTGWWVLGVTLGTHVGPLIMGFVQYNTSDTRNVFIVFTVMNFVQSLGYLFLGRETVYDKNFFSESLNKVYRFAPRSSKQFSVVSIFRPFSTLLQPRVAVTAFAYGITFSYANVACGVELTSLFHEKFAFNPQQIGLQFLSLILGCILGEQLGGWISDFWMRNMRVKLKRNCIEDRLWISYLGFLTAIAGLIIYGVLLGRISDGKWRFGPLVGLCVASFGLQIVTTVLVTYAIDSNPSEASHIASAITVVRQVLGFVGPFYFPPMFENPNLGIMRTYCILAAITGILGLVPIAIIHLIWSRRK</sequence>
<dbReference type="eggNOG" id="KOG0255">
    <property type="taxonomic scope" value="Eukaryota"/>
</dbReference>
<feature type="domain" description="Major facilitator superfamily (MFS) profile" evidence="7">
    <location>
        <begin position="64"/>
        <end position="489"/>
    </location>
</feature>
<feature type="transmembrane region" description="Helical" evidence="6">
    <location>
        <begin position="284"/>
        <end position="301"/>
    </location>
</feature>
<evidence type="ECO:0000256" key="5">
    <source>
        <dbReference type="SAM" id="MobiDB-lite"/>
    </source>
</evidence>
<keyword evidence="4 6" id="KW-0472">Membrane</keyword>
<dbReference type="SUPFAM" id="SSF103473">
    <property type="entry name" value="MFS general substrate transporter"/>
    <property type="match status" value="1"/>
</dbReference>
<dbReference type="InParanoid" id="A5DQM1"/>
<feature type="transmembrane region" description="Helical" evidence="6">
    <location>
        <begin position="460"/>
        <end position="485"/>
    </location>
</feature>
<dbReference type="PANTHER" id="PTHR23502:SF2">
    <property type="entry name" value="TRANSPORTER, PUTATIVE (AFU_ORTHOLOGUE AFUA_2G08910)-RELATED"/>
    <property type="match status" value="1"/>
</dbReference>
<feature type="transmembrane region" description="Helical" evidence="6">
    <location>
        <begin position="363"/>
        <end position="385"/>
    </location>
</feature>
<evidence type="ECO:0000256" key="3">
    <source>
        <dbReference type="ARBA" id="ARBA00022989"/>
    </source>
</evidence>
<keyword evidence="9" id="KW-1185">Reference proteome</keyword>
<feature type="compositionally biased region" description="Basic and acidic residues" evidence="5">
    <location>
        <begin position="1"/>
        <end position="10"/>
    </location>
</feature>
<feature type="transmembrane region" description="Helical" evidence="6">
    <location>
        <begin position="155"/>
        <end position="176"/>
    </location>
</feature>
<dbReference type="EMBL" id="CH408161">
    <property type="protein sequence ID" value="EDK41474.2"/>
    <property type="molecule type" value="Genomic_DNA"/>
</dbReference>
<dbReference type="PANTHER" id="PTHR23502">
    <property type="entry name" value="MAJOR FACILITATOR SUPERFAMILY"/>
    <property type="match status" value="1"/>
</dbReference>
<feature type="transmembrane region" description="Helical" evidence="6">
    <location>
        <begin position="429"/>
        <end position="448"/>
    </location>
</feature>
<evidence type="ECO:0000256" key="1">
    <source>
        <dbReference type="ARBA" id="ARBA00004141"/>
    </source>
</evidence>
<dbReference type="PROSITE" id="PS50850">
    <property type="entry name" value="MFS"/>
    <property type="match status" value="1"/>
</dbReference>
<dbReference type="Pfam" id="PF07690">
    <property type="entry name" value="MFS_1"/>
    <property type="match status" value="1"/>
</dbReference>
<feature type="transmembrane region" description="Helical" evidence="6">
    <location>
        <begin position="188"/>
        <end position="207"/>
    </location>
</feature>
<dbReference type="AlphaFoldDB" id="A5DQM1"/>
<keyword evidence="2 6" id="KW-0812">Transmembrane</keyword>
<feature type="transmembrane region" description="Helical" evidence="6">
    <location>
        <begin position="321"/>
        <end position="342"/>
    </location>
</feature>
<evidence type="ECO:0000259" key="7">
    <source>
        <dbReference type="PROSITE" id="PS50850"/>
    </source>
</evidence>
<evidence type="ECO:0000256" key="2">
    <source>
        <dbReference type="ARBA" id="ARBA00022692"/>
    </source>
</evidence>
<feature type="transmembrane region" description="Helical" evidence="6">
    <location>
        <begin position="65"/>
        <end position="87"/>
    </location>
</feature>
<accession>A5DQM1</accession>
<feature type="transmembrane region" description="Helical" evidence="6">
    <location>
        <begin position="93"/>
        <end position="118"/>
    </location>
</feature>
<feature type="transmembrane region" description="Helical" evidence="6">
    <location>
        <begin position="219"/>
        <end position="238"/>
    </location>
</feature>
<gene>
    <name evidence="8" type="ORF">PGUG_05572</name>
</gene>
<proteinExistence type="predicted"/>
<feature type="transmembrane region" description="Helical" evidence="6">
    <location>
        <begin position="397"/>
        <end position="417"/>
    </location>
</feature>
<feature type="region of interest" description="Disordered" evidence="5">
    <location>
        <begin position="1"/>
        <end position="24"/>
    </location>
</feature>
<name>A5DQM1_PICGU</name>
<dbReference type="RefSeq" id="XP_001482552.2">
    <property type="nucleotide sequence ID" value="XM_001482502.1"/>
</dbReference>